<reference evidence="2" key="3">
    <citation type="submission" date="2020-02" db="EMBL/GenBank/DDBJ databases">
        <authorList>
            <person name="Matsumoto Y."/>
            <person name="Motooka D."/>
            <person name="Nakamura S."/>
        </authorList>
    </citation>
    <scope>NUCLEOTIDE SEQUENCE</scope>
    <source>
        <strain evidence="2">JCM 12405</strain>
    </source>
</reference>
<name>A0A1X1SX74_9MYCO</name>
<evidence type="ECO:0000256" key="1">
    <source>
        <dbReference type="SAM" id="MobiDB-lite"/>
    </source>
</evidence>
<sequence length="63" mass="6532">MSRPSDEADKSESDVGDDPKVASSRAGKAGDDEDGTYVGRTGSDDAIDDEQSGAEARAQQRGN</sequence>
<evidence type="ECO:0000313" key="4">
    <source>
        <dbReference type="Proteomes" id="UP000193564"/>
    </source>
</evidence>
<keyword evidence="4" id="KW-1185">Reference proteome</keyword>
<gene>
    <name evidence="3" type="ORF">AWC01_18445</name>
    <name evidence="2" type="ORF">MDOR_21090</name>
</gene>
<accession>A0A1X1SX74</accession>
<protein>
    <submittedName>
        <fullName evidence="3">Uncharacterized protein</fullName>
    </submittedName>
</protein>
<dbReference type="EMBL" id="LQOS01000072">
    <property type="protein sequence ID" value="ORV35615.1"/>
    <property type="molecule type" value="Genomic_DNA"/>
</dbReference>
<feature type="region of interest" description="Disordered" evidence="1">
    <location>
        <begin position="1"/>
        <end position="63"/>
    </location>
</feature>
<feature type="compositionally biased region" description="Basic and acidic residues" evidence="1">
    <location>
        <begin position="1"/>
        <end position="20"/>
    </location>
</feature>
<dbReference type="Proteomes" id="UP000467201">
    <property type="component" value="Chromosome"/>
</dbReference>
<reference evidence="2 5" key="2">
    <citation type="journal article" date="2019" name="Emerg. Microbes Infect.">
        <title>Comprehensive subspecies identification of 175 nontuberculous mycobacteria species based on 7547 genomic profiles.</title>
        <authorList>
            <person name="Matsumoto Y."/>
            <person name="Kinjo T."/>
            <person name="Motooka D."/>
            <person name="Nabeya D."/>
            <person name="Jung N."/>
            <person name="Uechi K."/>
            <person name="Horii T."/>
            <person name="Iida T."/>
            <person name="Fujita J."/>
            <person name="Nakamura S."/>
        </authorList>
    </citation>
    <scope>NUCLEOTIDE SEQUENCE [LARGE SCALE GENOMIC DNA]</scope>
    <source>
        <strain evidence="2 5">JCM 12405</strain>
    </source>
</reference>
<dbReference type="Proteomes" id="UP000193564">
    <property type="component" value="Unassembled WGS sequence"/>
</dbReference>
<dbReference type="EMBL" id="AP022605">
    <property type="protein sequence ID" value="BBZ07940.1"/>
    <property type="molecule type" value="Genomic_DNA"/>
</dbReference>
<proteinExistence type="predicted"/>
<evidence type="ECO:0000313" key="3">
    <source>
        <dbReference type="EMBL" id="ORV35615.1"/>
    </source>
</evidence>
<dbReference type="AlphaFoldDB" id="A0A1X1SX74"/>
<evidence type="ECO:0000313" key="2">
    <source>
        <dbReference type="EMBL" id="BBZ07940.1"/>
    </source>
</evidence>
<dbReference type="RefSeq" id="WP_085192830.1">
    <property type="nucleotide sequence ID" value="NZ_AP022605.1"/>
</dbReference>
<dbReference type="KEGG" id="mdr:MDOR_21090"/>
<reference evidence="3 4" key="1">
    <citation type="submission" date="2016-01" db="EMBL/GenBank/DDBJ databases">
        <title>The new phylogeny of the genus Mycobacterium.</title>
        <authorList>
            <person name="Tarcisio F."/>
            <person name="Conor M."/>
            <person name="Antonella G."/>
            <person name="Elisabetta G."/>
            <person name="Giulia F.S."/>
            <person name="Sara T."/>
            <person name="Anna F."/>
            <person name="Clotilde B."/>
            <person name="Roberto B."/>
            <person name="Veronica D.S."/>
            <person name="Fabio R."/>
            <person name="Monica P."/>
            <person name="Olivier J."/>
            <person name="Enrico T."/>
            <person name="Nicola S."/>
        </authorList>
    </citation>
    <scope>NUCLEOTIDE SEQUENCE [LARGE SCALE GENOMIC DNA]</scope>
    <source>
        <strain evidence="3 4">DSM 44339</strain>
    </source>
</reference>
<organism evidence="3 4">
    <name type="scientific">Mycolicibacterium doricum</name>
    <dbReference type="NCBI Taxonomy" id="126673"/>
    <lineage>
        <taxon>Bacteria</taxon>
        <taxon>Bacillati</taxon>
        <taxon>Actinomycetota</taxon>
        <taxon>Actinomycetes</taxon>
        <taxon>Mycobacteriales</taxon>
        <taxon>Mycobacteriaceae</taxon>
        <taxon>Mycolicibacterium</taxon>
    </lineage>
</organism>
<dbReference type="OrthoDB" id="4632397at2"/>
<evidence type="ECO:0000313" key="5">
    <source>
        <dbReference type="Proteomes" id="UP000467201"/>
    </source>
</evidence>